<feature type="DNA-binding region" description="H-T-H motif" evidence="12">
    <location>
        <begin position="28"/>
        <end position="48"/>
    </location>
</feature>
<feature type="site" description="Cleavage; by autolysis" evidence="12">
    <location>
        <begin position="94"/>
        <end position="95"/>
    </location>
</feature>
<dbReference type="InterPro" id="IPR039418">
    <property type="entry name" value="LexA-like"/>
</dbReference>
<comment type="function">
    <text evidence="12">Represses a number of genes involved in the response to DNA damage (SOS response), including recA and lexA. In the presence of single-stranded DNA, RecA interacts with LexA causing an autocatalytic cleavage which disrupts the DNA-binding part of LexA, leading to derepression of the SOS regulon and eventually DNA repair.</text>
</comment>
<gene>
    <name evidence="12 16" type="primary">lexA</name>
    <name evidence="16" type="ORF">ACFFK0_20085</name>
</gene>
<keyword evidence="4 12" id="KW-0227">DNA damage</keyword>
<dbReference type="InterPro" id="IPR006200">
    <property type="entry name" value="LexA"/>
</dbReference>
<evidence type="ECO:0000256" key="9">
    <source>
        <dbReference type="ARBA" id="ARBA00023163"/>
    </source>
</evidence>
<evidence type="ECO:0000313" key="16">
    <source>
        <dbReference type="EMBL" id="MFC0214710.1"/>
    </source>
</evidence>
<dbReference type="InterPro" id="IPR011991">
    <property type="entry name" value="ArsR-like_HTH"/>
</dbReference>
<keyword evidence="7 12" id="KW-0805">Transcription regulation</keyword>
<keyword evidence="10 12" id="KW-0234">DNA repair</keyword>
<reference evidence="16 17" key="1">
    <citation type="submission" date="2024-09" db="EMBL/GenBank/DDBJ databases">
        <authorList>
            <person name="Sun Q."/>
            <person name="Mori K."/>
        </authorList>
    </citation>
    <scope>NUCLEOTIDE SEQUENCE [LARGE SCALE GENOMIC DNA]</scope>
    <source>
        <strain evidence="16 17">CCM 7759</strain>
    </source>
</reference>
<dbReference type="PANTHER" id="PTHR33516">
    <property type="entry name" value="LEXA REPRESSOR"/>
    <property type="match status" value="1"/>
</dbReference>
<dbReference type="InterPro" id="IPR036390">
    <property type="entry name" value="WH_DNA-bd_sf"/>
</dbReference>
<dbReference type="InterPro" id="IPR006197">
    <property type="entry name" value="Peptidase_S24_LexA"/>
</dbReference>
<dbReference type="SUPFAM" id="SSF51306">
    <property type="entry name" value="LexA/Signal peptidase"/>
    <property type="match status" value="1"/>
</dbReference>
<evidence type="ECO:0000256" key="2">
    <source>
        <dbReference type="ARBA" id="ARBA00022491"/>
    </source>
</evidence>
<dbReference type="InterPro" id="IPR036388">
    <property type="entry name" value="WH-like_DNA-bd_sf"/>
</dbReference>
<comment type="subunit">
    <text evidence="12">Homodimer.</text>
</comment>
<keyword evidence="2 12" id="KW-0678">Repressor</keyword>
<evidence type="ECO:0000256" key="8">
    <source>
        <dbReference type="ARBA" id="ARBA00023125"/>
    </source>
</evidence>
<dbReference type="InterPro" id="IPR015927">
    <property type="entry name" value="Peptidase_S24_S26A/B/C"/>
</dbReference>
<dbReference type="RefSeq" id="WP_377472120.1">
    <property type="nucleotide sequence ID" value="NZ_JBHLWN010000077.1"/>
</dbReference>
<evidence type="ECO:0000259" key="14">
    <source>
        <dbReference type="Pfam" id="PF00717"/>
    </source>
</evidence>
<dbReference type="InterPro" id="IPR050077">
    <property type="entry name" value="LexA_repressor"/>
</dbReference>
<name>A0ABV6DPY6_9BACL</name>
<evidence type="ECO:0000259" key="15">
    <source>
        <dbReference type="Pfam" id="PF01726"/>
    </source>
</evidence>
<organism evidence="16 17">
    <name type="scientific">Paenibacillus chartarius</name>
    <dbReference type="NCBI Taxonomy" id="747481"/>
    <lineage>
        <taxon>Bacteria</taxon>
        <taxon>Bacillati</taxon>
        <taxon>Bacillota</taxon>
        <taxon>Bacilli</taxon>
        <taxon>Bacillales</taxon>
        <taxon>Paenibacillaceae</taxon>
        <taxon>Paenibacillus</taxon>
    </lineage>
</organism>
<protein>
    <recommendedName>
        <fullName evidence="12">LexA repressor</fullName>
        <ecNumber evidence="12">3.4.21.88</ecNumber>
    </recommendedName>
</protein>
<dbReference type="Proteomes" id="UP001589776">
    <property type="component" value="Unassembled WGS sequence"/>
</dbReference>
<keyword evidence="11 12" id="KW-0742">SOS response</keyword>
<comment type="similarity">
    <text evidence="1 12 13">Belongs to the peptidase S24 family.</text>
</comment>
<keyword evidence="5 12" id="KW-0378">Hydrolase</keyword>
<dbReference type="InterPro" id="IPR006199">
    <property type="entry name" value="LexA_DNA-bd_dom"/>
</dbReference>
<proteinExistence type="inferred from homology"/>
<feature type="active site" description="For autocatalytic cleavage activity" evidence="12">
    <location>
        <position position="129"/>
    </location>
</feature>
<dbReference type="SUPFAM" id="SSF46785">
    <property type="entry name" value="Winged helix' DNA-binding domain"/>
    <property type="match status" value="1"/>
</dbReference>
<evidence type="ECO:0000256" key="3">
    <source>
        <dbReference type="ARBA" id="ARBA00022705"/>
    </source>
</evidence>
<evidence type="ECO:0000256" key="4">
    <source>
        <dbReference type="ARBA" id="ARBA00022763"/>
    </source>
</evidence>
<feature type="active site" description="For autocatalytic cleavage activity" evidence="12">
    <location>
        <position position="167"/>
    </location>
</feature>
<dbReference type="NCBIfam" id="TIGR00498">
    <property type="entry name" value="lexA"/>
    <property type="match status" value="1"/>
</dbReference>
<comment type="catalytic activity">
    <reaction evidence="12">
        <text>Hydrolysis of Ala-|-Gly bond in repressor LexA.</text>
        <dbReference type="EC" id="3.4.21.88"/>
    </reaction>
</comment>
<evidence type="ECO:0000256" key="11">
    <source>
        <dbReference type="ARBA" id="ARBA00023236"/>
    </source>
</evidence>
<dbReference type="Pfam" id="PF01726">
    <property type="entry name" value="LexA_DNA_bind"/>
    <property type="match status" value="1"/>
</dbReference>
<feature type="domain" description="Peptidase S24/S26A/S26B/S26C" evidence="14">
    <location>
        <begin position="87"/>
        <end position="200"/>
    </location>
</feature>
<evidence type="ECO:0000256" key="7">
    <source>
        <dbReference type="ARBA" id="ARBA00023015"/>
    </source>
</evidence>
<feature type="domain" description="LexA repressor DNA-binding" evidence="15">
    <location>
        <begin position="1"/>
        <end position="65"/>
    </location>
</feature>
<accession>A0ABV6DPY6</accession>
<sequence length="207" mass="23130">MSKISQRQHAILEFIKTEVRDKGYPPSVREIGEAVGLASSSTVHGHLERLEKKGLIRRDPTKPRAIEILGHDDNPSADFSFGIARVPLIGKVTAGVPILATENIEDYFPLPSHTVGDYNVFMLTIVGESMIEAGIHDGDYVIVRQQQTANNGDIVVAMTDDDEATVKRFFKERDHIRLQPENSSMEPIRLNHVTILGKVIGLYREIY</sequence>
<evidence type="ECO:0000313" key="17">
    <source>
        <dbReference type="Proteomes" id="UP001589776"/>
    </source>
</evidence>
<keyword evidence="6 12" id="KW-0068">Autocatalytic cleavage</keyword>
<evidence type="ECO:0000256" key="13">
    <source>
        <dbReference type="RuleBase" id="RU003991"/>
    </source>
</evidence>
<dbReference type="Gene3D" id="1.10.10.10">
    <property type="entry name" value="Winged helix-like DNA-binding domain superfamily/Winged helix DNA-binding domain"/>
    <property type="match status" value="1"/>
</dbReference>
<dbReference type="PRINTS" id="PR00726">
    <property type="entry name" value="LEXASERPTASE"/>
</dbReference>
<dbReference type="HAMAP" id="MF_00015">
    <property type="entry name" value="LexA"/>
    <property type="match status" value="1"/>
</dbReference>
<evidence type="ECO:0000256" key="6">
    <source>
        <dbReference type="ARBA" id="ARBA00022813"/>
    </source>
</evidence>
<comment type="caution">
    <text evidence="16">The sequence shown here is derived from an EMBL/GenBank/DDBJ whole genome shotgun (WGS) entry which is preliminary data.</text>
</comment>
<dbReference type="CDD" id="cd06529">
    <property type="entry name" value="S24_LexA-like"/>
    <property type="match status" value="1"/>
</dbReference>
<keyword evidence="8 12" id="KW-0238">DNA-binding</keyword>
<dbReference type="GO" id="GO:0004252">
    <property type="term" value="F:serine-type endopeptidase activity"/>
    <property type="evidence" value="ECO:0007669"/>
    <property type="project" value="UniProtKB-EC"/>
</dbReference>
<dbReference type="EC" id="3.4.21.88" evidence="12"/>
<evidence type="ECO:0000256" key="12">
    <source>
        <dbReference type="HAMAP-Rule" id="MF_00015"/>
    </source>
</evidence>
<keyword evidence="9 12" id="KW-0804">Transcription</keyword>
<dbReference type="EMBL" id="JBHLWN010000077">
    <property type="protein sequence ID" value="MFC0214710.1"/>
    <property type="molecule type" value="Genomic_DNA"/>
</dbReference>
<evidence type="ECO:0000256" key="5">
    <source>
        <dbReference type="ARBA" id="ARBA00022801"/>
    </source>
</evidence>
<dbReference type="Pfam" id="PF00717">
    <property type="entry name" value="Peptidase_S24"/>
    <property type="match status" value="1"/>
</dbReference>
<dbReference type="PANTHER" id="PTHR33516:SF2">
    <property type="entry name" value="LEXA REPRESSOR-RELATED"/>
    <property type="match status" value="1"/>
</dbReference>
<dbReference type="Gene3D" id="2.10.109.10">
    <property type="entry name" value="Umud Fragment, subunit A"/>
    <property type="match status" value="1"/>
</dbReference>
<evidence type="ECO:0000256" key="1">
    <source>
        <dbReference type="ARBA" id="ARBA00007484"/>
    </source>
</evidence>
<dbReference type="InterPro" id="IPR036286">
    <property type="entry name" value="LexA/Signal_pep-like_sf"/>
</dbReference>
<dbReference type="CDD" id="cd00090">
    <property type="entry name" value="HTH_ARSR"/>
    <property type="match status" value="1"/>
</dbReference>
<evidence type="ECO:0000256" key="10">
    <source>
        <dbReference type="ARBA" id="ARBA00023204"/>
    </source>
</evidence>
<keyword evidence="17" id="KW-1185">Reference proteome</keyword>
<keyword evidence="3 12" id="KW-0235">DNA replication</keyword>